<accession>A0A0S4S9I6</accession>
<evidence type="ECO:0000313" key="3">
    <source>
        <dbReference type="EMBL" id="CUU76184.1"/>
    </source>
</evidence>
<name>A0A0S4S9I6_CAMHY</name>
<proteinExistence type="predicted"/>
<evidence type="ECO:0000313" key="4">
    <source>
        <dbReference type="Proteomes" id="UP000052237"/>
    </source>
</evidence>
<reference evidence="4 5" key="1">
    <citation type="submission" date="2015-11" db="EMBL/GenBank/DDBJ databases">
        <authorList>
            <consortium name="Pathogen Informatics"/>
        </authorList>
    </citation>
    <scope>NUCLEOTIDE SEQUENCE [LARGE SCALE GENOMIC DNA]</scope>
    <source>
        <strain evidence="2 4">006A-0059</strain>
        <strain evidence="3 5">006A-0191</strain>
    </source>
</reference>
<dbReference type="Proteomes" id="UP000052237">
    <property type="component" value="Unassembled WGS sequence"/>
</dbReference>
<dbReference type="EMBL" id="FAVB01000001">
    <property type="protein sequence ID" value="CUU73160.1"/>
    <property type="molecule type" value="Genomic_DNA"/>
</dbReference>
<organism evidence="2 4">
    <name type="scientific">Campylobacter hyointestinalis subsp. hyointestinalis</name>
    <dbReference type="NCBI Taxonomy" id="91352"/>
    <lineage>
        <taxon>Bacteria</taxon>
        <taxon>Pseudomonadati</taxon>
        <taxon>Campylobacterota</taxon>
        <taxon>Epsilonproteobacteria</taxon>
        <taxon>Campylobacterales</taxon>
        <taxon>Campylobacteraceae</taxon>
        <taxon>Campylobacter</taxon>
    </lineage>
</organism>
<comment type="caution">
    <text evidence="2">The sequence shown here is derived from an EMBL/GenBank/DDBJ whole genome shotgun (WGS) entry which is preliminary data.</text>
</comment>
<dbReference type="AlphaFoldDB" id="A0A0S4S9I6"/>
<dbReference type="Proteomes" id="UP000052257">
    <property type="component" value="Unassembled WGS sequence"/>
</dbReference>
<dbReference type="EMBL" id="FAUW01000002">
    <property type="protein sequence ID" value="CUU76184.1"/>
    <property type="molecule type" value="Genomic_DNA"/>
</dbReference>
<accession>A0A9W5ER34</accession>
<evidence type="ECO:0000256" key="1">
    <source>
        <dbReference type="SAM" id="Phobius"/>
    </source>
</evidence>
<sequence>MKKAFSILELILAIVIIAIAVSVVPSIVLSTSQSNSQALLQEAVLATKTILTNEMSKEFQTDTEEITRIGLDKIENKRKIYNTKTMSDEDKKSQGEIKIEKGASTDKNILNLEYTITKNYVEDPEFDSKCNCYPFKNNYKTSSDTKMIKVETTYKDIKGEDQKIVLTGYSFNIGEPKAGQITITDSSNQ</sequence>
<protein>
    <submittedName>
        <fullName evidence="2">Prepilin-type N-terminal cleavage/methylation domain-containing protein</fullName>
    </submittedName>
</protein>
<feature type="transmembrane region" description="Helical" evidence="1">
    <location>
        <begin position="7"/>
        <end position="29"/>
    </location>
</feature>
<keyword evidence="4" id="KW-1185">Reference proteome</keyword>
<dbReference type="InterPro" id="IPR012902">
    <property type="entry name" value="N_methyl_site"/>
</dbReference>
<gene>
    <name evidence="2" type="ORF">ERS686654_00491</name>
    <name evidence="3" type="ORF">ERS739220_00731</name>
</gene>
<dbReference type="NCBIfam" id="TIGR02532">
    <property type="entry name" value="IV_pilin_GFxxxE"/>
    <property type="match status" value="1"/>
</dbReference>
<keyword evidence="1" id="KW-1133">Transmembrane helix</keyword>
<keyword evidence="1" id="KW-0472">Membrane</keyword>
<evidence type="ECO:0000313" key="5">
    <source>
        <dbReference type="Proteomes" id="UP000052257"/>
    </source>
</evidence>
<dbReference type="RefSeq" id="WP_059429110.1">
    <property type="nucleotide sequence ID" value="NZ_FAUU01000003.1"/>
</dbReference>
<keyword evidence="1" id="KW-0812">Transmembrane</keyword>
<evidence type="ECO:0000313" key="2">
    <source>
        <dbReference type="EMBL" id="CUU73160.1"/>
    </source>
</evidence>